<evidence type="ECO:0000256" key="1">
    <source>
        <dbReference type="SAM" id="MobiDB-lite"/>
    </source>
</evidence>
<keyword evidence="4" id="KW-1185">Reference proteome</keyword>
<dbReference type="Proteomes" id="UP000030765">
    <property type="component" value="Unassembled WGS sequence"/>
</dbReference>
<accession>A0A084WK49</accession>
<dbReference type="EnsemblMetazoa" id="ASIC018910-RA">
    <property type="protein sequence ID" value="ASIC018910-PA"/>
    <property type="gene ID" value="ASIC018910"/>
</dbReference>
<proteinExistence type="predicted"/>
<reference evidence="2 4" key="1">
    <citation type="journal article" date="2014" name="BMC Genomics">
        <title>Genome sequence of Anopheles sinensis provides insight into genetics basis of mosquito competence for malaria parasites.</title>
        <authorList>
            <person name="Zhou D."/>
            <person name="Zhang D."/>
            <person name="Ding G."/>
            <person name="Shi L."/>
            <person name="Hou Q."/>
            <person name="Ye Y."/>
            <person name="Xu Y."/>
            <person name="Zhou H."/>
            <person name="Xiong C."/>
            <person name="Li S."/>
            <person name="Yu J."/>
            <person name="Hong S."/>
            <person name="Yu X."/>
            <person name="Zou P."/>
            <person name="Chen C."/>
            <person name="Chang X."/>
            <person name="Wang W."/>
            <person name="Lv Y."/>
            <person name="Sun Y."/>
            <person name="Ma L."/>
            <person name="Shen B."/>
            <person name="Zhu C."/>
        </authorList>
    </citation>
    <scope>NUCLEOTIDE SEQUENCE [LARGE SCALE GENOMIC DNA]</scope>
</reference>
<dbReference type="EMBL" id="ATLV01024094">
    <property type="status" value="NOT_ANNOTATED_CDS"/>
    <property type="molecule type" value="Genomic_DNA"/>
</dbReference>
<protein>
    <submittedName>
        <fullName evidence="2 3">Uncharacterized protein</fullName>
    </submittedName>
</protein>
<name>A0A084WK49_ANOSI</name>
<gene>
    <name evidence="2" type="ORF">ZHAS_00018910</name>
</gene>
<feature type="region of interest" description="Disordered" evidence="1">
    <location>
        <begin position="1"/>
        <end position="20"/>
    </location>
</feature>
<evidence type="ECO:0000313" key="3">
    <source>
        <dbReference type="EnsemblMetazoa" id="ASIC018910-PA"/>
    </source>
</evidence>
<evidence type="ECO:0000313" key="4">
    <source>
        <dbReference type="Proteomes" id="UP000030765"/>
    </source>
</evidence>
<reference evidence="3" key="2">
    <citation type="submission" date="2020-05" db="UniProtKB">
        <authorList>
            <consortium name="EnsemblMetazoa"/>
        </authorList>
    </citation>
    <scope>IDENTIFICATION</scope>
</reference>
<evidence type="ECO:0000313" key="2">
    <source>
        <dbReference type="EMBL" id="KFB50593.1"/>
    </source>
</evidence>
<feature type="region of interest" description="Disordered" evidence="1">
    <location>
        <begin position="68"/>
        <end position="89"/>
    </location>
</feature>
<sequence length="223" mass="24403">MGWKGGDARGPWGGGGLKAHDAISPQKARAVRGWFVVLADVGGKCRSSSFNTTTVLLMMVLVCSGGDHSDRGSVRQHPPQTLTPPADPRRLGVSELRLSFLIADNRRPMGVNGPPIGGQQSLRSNGAHSWTNTIRGSRSWHRKTAYTQDVAQCRRNQTWREEMHCDSASLDGGLITRWLVCRRAGRNLFTCRTPGAIDSSDLLVAFQFTVPIISSNKQPHFSL</sequence>
<dbReference type="AlphaFoldDB" id="A0A084WK49"/>
<dbReference type="VEuPathDB" id="VectorBase:ASIC018910"/>
<organism evidence="2">
    <name type="scientific">Anopheles sinensis</name>
    <name type="common">Mosquito</name>
    <dbReference type="NCBI Taxonomy" id="74873"/>
    <lineage>
        <taxon>Eukaryota</taxon>
        <taxon>Metazoa</taxon>
        <taxon>Ecdysozoa</taxon>
        <taxon>Arthropoda</taxon>
        <taxon>Hexapoda</taxon>
        <taxon>Insecta</taxon>
        <taxon>Pterygota</taxon>
        <taxon>Neoptera</taxon>
        <taxon>Endopterygota</taxon>
        <taxon>Diptera</taxon>
        <taxon>Nematocera</taxon>
        <taxon>Culicoidea</taxon>
        <taxon>Culicidae</taxon>
        <taxon>Anophelinae</taxon>
        <taxon>Anopheles</taxon>
    </lineage>
</organism>
<dbReference type="EMBL" id="KE525349">
    <property type="protein sequence ID" value="KFB50593.1"/>
    <property type="molecule type" value="Genomic_DNA"/>
</dbReference>